<protein>
    <recommendedName>
        <fullName evidence="1">DUF7870 domain-containing protein</fullName>
    </recommendedName>
</protein>
<name>A0ABQ7Y9M8_BRANA</name>
<proteinExistence type="predicted"/>
<comment type="caution">
    <text evidence="2">The sequence shown here is derived from an EMBL/GenBank/DDBJ whole genome shotgun (WGS) entry which is preliminary data.</text>
</comment>
<evidence type="ECO:0000313" key="3">
    <source>
        <dbReference type="Proteomes" id="UP000824890"/>
    </source>
</evidence>
<dbReference type="Proteomes" id="UP000824890">
    <property type="component" value="Unassembled WGS sequence"/>
</dbReference>
<dbReference type="InterPro" id="IPR057192">
    <property type="entry name" value="DUF7870"/>
</dbReference>
<accession>A0ABQ7Y9M8</accession>
<evidence type="ECO:0000259" key="1">
    <source>
        <dbReference type="Pfam" id="PF25276"/>
    </source>
</evidence>
<feature type="domain" description="DUF7870" evidence="1">
    <location>
        <begin position="336"/>
        <end position="418"/>
    </location>
</feature>
<dbReference type="PANTHER" id="PTHR47291">
    <property type="entry name" value="PEPTIDE UPSTREAM PROTEIN"/>
    <property type="match status" value="1"/>
</dbReference>
<sequence length="419" mass="46552">AATASGGASERVPAPLAPFLVIPFKPSCDRLSATLLPLDSRRGGRSGRSSFQRRFWSRDVEVPIALASPLKFPGCGGFVSSAAPAKLPERGGSDNSIVAVGSGLLVEFSSEVDGSSDGRSMFERSPLLGPCIELWRMRSRSRLILSEIRRTWEGRRSRRGRGDAADRDGMRSTSIALLGLGPFLDLRVFFSEREFIVNRGETRHHHNNNNHPCNVDECAVNFAFHVASLGEHVLVVFRRNVEDSFRLDCSSSLIDLSSKKRLVYIDIGAADHLTTRSNWFFPSYPIEKKAFNSYFVHHNTLVLTSYVKSPGVTFIYHPGLAAATKAGTGDQEEPFVEDDSFDFLEWFKETTSFADFVVLKMNTSGAELKFLYELINSGTICSVDELFLNCKGYRDCTSIHKESQKQRRLCSSVVGRLKS</sequence>
<dbReference type="EMBL" id="JAGKQM010000018">
    <property type="protein sequence ID" value="KAH0864918.1"/>
    <property type="molecule type" value="Genomic_DNA"/>
</dbReference>
<reference evidence="2 3" key="1">
    <citation type="submission" date="2021-05" db="EMBL/GenBank/DDBJ databases">
        <title>Genome Assembly of Synthetic Allotetraploid Brassica napus Reveals Homoeologous Exchanges between Subgenomes.</title>
        <authorList>
            <person name="Davis J.T."/>
        </authorList>
    </citation>
    <scope>NUCLEOTIDE SEQUENCE [LARGE SCALE GENOMIC DNA]</scope>
    <source>
        <strain evidence="3">cv. Da-Ae</strain>
        <tissue evidence="2">Seedling</tissue>
    </source>
</reference>
<evidence type="ECO:0000313" key="2">
    <source>
        <dbReference type="EMBL" id="KAH0864918.1"/>
    </source>
</evidence>
<gene>
    <name evidence="2" type="ORF">HID58_082129</name>
</gene>
<dbReference type="Pfam" id="PF25276">
    <property type="entry name" value="DUF7870"/>
    <property type="match status" value="1"/>
</dbReference>
<feature type="non-terminal residue" evidence="2">
    <location>
        <position position="1"/>
    </location>
</feature>
<organism evidence="2 3">
    <name type="scientific">Brassica napus</name>
    <name type="common">Rape</name>
    <dbReference type="NCBI Taxonomy" id="3708"/>
    <lineage>
        <taxon>Eukaryota</taxon>
        <taxon>Viridiplantae</taxon>
        <taxon>Streptophyta</taxon>
        <taxon>Embryophyta</taxon>
        <taxon>Tracheophyta</taxon>
        <taxon>Spermatophyta</taxon>
        <taxon>Magnoliopsida</taxon>
        <taxon>eudicotyledons</taxon>
        <taxon>Gunneridae</taxon>
        <taxon>Pentapetalae</taxon>
        <taxon>rosids</taxon>
        <taxon>malvids</taxon>
        <taxon>Brassicales</taxon>
        <taxon>Brassicaceae</taxon>
        <taxon>Brassiceae</taxon>
        <taxon>Brassica</taxon>
    </lineage>
</organism>
<dbReference type="PANTHER" id="PTHR47291:SF1">
    <property type="entry name" value="PEPTIDE UPSTREAM PROTEIN"/>
    <property type="match status" value="1"/>
</dbReference>
<keyword evidence="3" id="KW-1185">Reference proteome</keyword>